<evidence type="ECO:0000256" key="5">
    <source>
        <dbReference type="ARBA" id="ARBA00038012"/>
    </source>
</evidence>
<dbReference type="SMART" id="SM00155">
    <property type="entry name" value="PLDc"/>
    <property type="match status" value="1"/>
</dbReference>
<evidence type="ECO:0000256" key="10">
    <source>
        <dbReference type="ARBA" id="ARBA00043167"/>
    </source>
</evidence>
<dbReference type="InterPro" id="IPR025202">
    <property type="entry name" value="PLD-like_dom"/>
</dbReference>
<evidence type="ECO:0000259" key="12">
    <source>
        <dbReference type="PROSITE" id="PS50035"/>
    </source>
</evidence>
<dbReference type="InterPro" id="IPR001736">
    <property type="entry name" value="PLipase_D/transphosphatidylase"/>
</dbReference>
<evidence type="ECO:0000256" key="7">
    <source>
        <dbReference type="ARBA" id="ARBA00041680"/>
    </source>
</evidence>
<organism evidence="13 14">
    <name type="scientific">Staurois parvus</name>
    <dbReference type="NCBI Taxonomy" id="386267"/>
    <lineage>
        <taxon>Eukaryota</taxon>
        <taxon>Metazoa</taxon>
        <taxon>Chordata</taxon>
        <taxon>Craniata</taxon>
        <taxon>Vertebrata</taxon>
        <taxon>Euteleostomi</taxon>
        <taxon>Amphibia</taxon>
        <taxon>Batrachia</taxon>
        <taxon>Anura</taxon>
        <taxon>Neobatrachia</taxon>
        <taxon>Ranoidea</taxon>
        <taxon>Ranidae</taxon>
        <taxon>Staurois</taxon>
    </lineage>
</organism>
<comment type="catalytic activity">
    <reaction evidence="11">
        <text>a cardiolipin + H2O = a 1,2-diacyl-sn-glycero-3-phospho-(1'-sn-glycerol) + a 1,2-diacyl-sn-glycero-3-phosphate + H(+)</text>
        <dbReference type="Rhea" id="RHEA:44884"/>
        <dbReference type="ChEBI" id="CHEBI:15377"/>
        <dbReference type="ChEBI" id="CHEBI:15378"/>
        <dbReference type="ChEBI" id="CHEBI:58608"/>
        <dbReference type="ChEBI" id="CHEBI:62237"/>
        <dbReference type="ChEBI" id="CHEBI:64716"/>
    </reaction>
    <physiologicalReaction direction="left-to-right" evidence="11">
        <dbReference type="Rhea" id="RHEA:44885"/>
    </physiologicalReaction>
</comment>
<gene>
    <name evidence="13" type="ORF">SPARVUS_LOCUS11285759</name>
</gene>
<comment type="similarity">
    <text evidence="5">Belongs to the phospholipase D family. MitoPLD/Zucchini subfamily.</text>
</comment>
<keyword evidence="2" id="KW-0442">Lipid degradation</keyword>
<evidence type="ECO:0000256" key="8">
    <source>
        <dbReference type="ARBA" id="ARBA00042226"/>
    </source>
</evidence>
<dbReference type="Gene3D" id="3.30.870.10">
    <property type="entry name" value="Endonuclease Chain A"/>
    <property type="match status" value="1"/>
</dbReference>
<evidence type="ECO:0000313" key="13">
    <source>
        <dbReference type="EMBL" id="CAI9591906.1"/>
    </source>
</evidence>
<evidence type="ECO:0000256" key="11">
    <source>
        <dbReference type="ARBA" id="ARBA00048101"/>
    </source>
</evidence>
<dbReference type="Pfam" id="PF13091">
    <property type="entry name" value="PLDc_2"/>
    <property type="match status" value="1"/>
</dbReference>
<dbReference type="PANTHER" id="PTHR43856:SF1">
    <property type="entry name" value="MITOCHONDRIAL CARDIOLIPIN HYDROLASE"/>
    <property type="match status" value="1"/>
</dbReference>
<keyword evidence="14" id="KW-1185">Reference proteome</keyword>
<proteinExistence type="inferred from homology"/>
<dbReference type="PROSITE" id="PS50035">
    <property type="entry name" value="PLD"/>
    <property type="match status" value="1"/>
</dbReference>
<evidence type="ECO:0000256" key="1">
    <source>
        <dbReference type="ARBA" id="ARBA00022801"/>
    </source>
</evidence>
<dbReference type="InterPro" id="IPR051406">
    <property type="entry name" value="PLD_domain"/>
</dbReference>
<sequence>MCALPHTDSDSALHRLMRRLLEARRTLEICIFTFSCPPLGQAVLLLHHRGVRVRVITDRDYMAAAGSQIGALRKAGIVVRHSQSSGFMHHKFVVIDQALVITGSMNWTVQAIQANKENLLITDDQVFVSAYLQEFQRLWEEYDPATYDFFPEKDKS</sequence>
<protein>
    <recommendedName>
        <fullName evidence="6">Mitochondrial cardiolipin hydrolase</fullName>
    </recommendedName>
    <alternativeName>
        <fullName evidence="8">Choline phosphatase 6</fullName>
    </alternativeName>
    <alternativeName>
        <fullName evidence="10">Mitochondrial phospholipase</fullName>
    </alternativeName>
    <alternativeName>
        <fullName evidence="9">Phosphatidylcholine-hydrolyzing phospholipase D6</fullName>
    </alternativeName>
    <alternativeName>
        <fullName evidence="7">Phospholipase D6</fullName>
    </alternativeName>
</protein>
<keyword evidence="4" id="KW-0469">Meiosis</keyword>
<dbReference type="SUPFAM" id="SSF56024">
    <property type="entry name" value="Phospholipase D/nuclease"/>
    <property type="match status" value="1"/>
</dbReference>
<dbReference type="Proteomes" id="UP001162483">
    <property type="component" value="Unassembled WGS sequence"/>
</dbReference>
<keyword evidence="3" id="KW-0443">Lipid metabolism</keyword>
<keyword evidence="1" id="KW-0378">Hydrolase</keyword>
<evidence type="ECO:0000313" key="14">
    <source>
        <dbReference type="Proteomes" id="UP001162483"/>
    </source>
</evidence>
<evidence type="ECO:0000256" key="2">
    <source>
        <dbReference type="ARBA" id="ARBA00022963"/>
    </source>
</evidence>
<feature type="domain" description="PLD phosphodiesterase" evidence="12">
    <location>
        <begin position="84"/>
        <end position="111"/>
    </location>
</feature>
<evidence type="ECO:0000256" key="9">
    <source>
        <dbReference type="ARBA" id="ARBA00043135"/>
    </source>
</evidence>
<dbReference type="CDD" id="cd09171">
    <property type="entry name" value="PLDc_vPLD6_like"/>
    <property type="match status" value="1"/>
</dbReference>
<dbReference type="EMBL" id="CATNWA010016348">
    <property type="protein sequence ID" value="CAI9591906.1"/>
    <property type="molecule type" value="Genomic_DNA"/>
</dbReference>
<name>A0ABN9F6X2_9NEOB</name>
<dbReference type="PANTHER" id="PTHR43856">
    <property type="entry name" value="CARDIOLIPIN HYDROLASE"/>
    <property type="match status" value="1"/>
</dbReference>
<comment type="caution">
    <text evidence="13">The sequence shown here is derived from an EMBL/GenBank/DDBJ whole genome shotgun (WGS) entry which is preliminary data.</text>
</comment>
<evidence type="ECO:0000256" key="4">
    <source>
        <dbReference type="ARBA" id="ARBA00023254"/>
    </source>
</evidence>
<evidence type="ECO:0000256" key="6">
    <source>
        <dbReference type="ARBA" id="ARBA00040549"/>
    </source>
</evidence>
<reference evidence="13" key="1">
    <citation type="submission" date="2023-05" db="EMBL/GenBank/DDBJ databases">
        <authorList>
            <person name="Stuckert A."/>
        </authorList>
    </citation>
    <scope>NUCLEOTIDE SEQUENCE</scope>
</reference>
<evidence type="ECO:0000256" key="3">
    <source>
        <dbReference type="ARBA" id="ARBA00023098"/>
    </source>
</evidence>
<accession>A0ABN9F6X2</accession>